<dbReference type="GO" id="GO:0035597">
    <property type="term" value="F:tRNA-2-methylthio-N(6)-dimethylallyladenosine(37) synthase activity"/>
    <property type="evidence" value="ECO:0007669"/>
    <property type="project" value="TreeGrafter"/>
</dbReference>
<dbReference type="Pfam" id="PF00919">
    <property type="entry name" value="UPF0004"/>
    <property type="match status" value="1"/>
</dbReference>
<sequence>MAKSYVVRTFGCQMNEHDSERIAGLLEEDGLVQAESEEDADVVVLNTCCIRENADNKLYGTLGHLKTWKGEKDGRQIVVAGCLAQKDKDLVRDKAPYVDVVLGTHNVHRAAILMGEARTSGPITEILDEAVIDDHAMFPSALPAQRETSYNAWVTIQIGCDNKCAFCIVPAVRGVEISRPFEDIVTEVRALAAAGVSEVTLLGQNVNSYGRDLQLAARQGGDTDARVRPLFADLLGAVGSVAGIRRVRFTSPHPKDMRPETFAAMASVPSVCEHLHYPLQSGSDAVLAAMHRGYTADRYLERLAQARTLMPDLAVSTDIIVGFPGETEEDFVRTLEVASAAQFDYAYTFLFSPRPGTEAAEMQDRFVDAAVASERFARLRVVIERSALAKHRERVGRVEEVLVEGPSKKDPSVTSGRTRQNKLVHFTPPKPLRPGAYAEVEIVHGAPHHLMGEFRSLLQDAAHKVRIPVSSAQ</sequence>
<dbReference type="InterPro" id="IPR013848">
    <property type="entry name" value="Methylthiotransferase_N"/>
</dbReference>
<dbReference type="InterPro" id="IPR006463">
    <property type="entry name" value="MiaB_methiolase"/>
</dbReference>
<evidence type="ECO:0000256" key="1">
    <source>
        <dbReference type="ARBA" id="ARBA00001966"/>
    </source>
</evidence>
<dbReference type="NCBIfam" id="TIGR01574">
    <property type="entry name" value="miaB-methiolase"/>
    <property type="match status" value="1"/>
</dbReference>
<dbReference type="Pfam" id="PF04055">
    <property type="entry name" value="Radical_SAM"/>
    <property type="match status" value="1"/>
</dbReference>
<dbReference type="SFLD" id="SFLDF00273">
    <property type="entry name" value="(dimethylallyl)adenosine_tRNA"/>
    <property type="match status" value="1"/>
</dbReference>
<dbReference type="InterPro" id="IPR002792">
    <property type="entry name" value="TRAM_dom"/>
</dbReference>
<keyword evidence="5" id="KW-0408">Iron</keyword>
<dbReference type="GO" id="GO:0051539">
    <property type="term" value="F:4 iron, 4 sulfur cluster binding"/>
    <property type="evidence" value="ECO:0007669"/>
    <property type="project" value="UniProtKB-KW"/>
</dbReference>
<evidence type="ECO:0000256" key="6">
    <source>
        <dbReference type="ARBA" id="ARBA00023014"/>
    </source>
</evidence>
<dbReference type="SMART" id="SM00729">
    <property type="entry name" value="Elp3"/>
    <property type="match status" value="1"/>
</dbReference>
<feature type="domain" description="TRAM" evidence="7">
    <location>
        <begin position="392"/>
        <end position="456"/>
    </location>
</feature>
<feature type="domain" description="Radical SAM core" evidence="9">
    <location>
        <begin position="146"/>
        <end position="389"/>
    </location>
</feature>
<dbReference type="SFLD" id="SFLDG01061">
    <property type="entry name" value="methylthiotransferase"/>
    <property type="match status" value="1"/>
</dbReference>
<accession>A0A6J6T2S0</accession>
<dbReference type="FunFam" id="3.40.50.12160:FF:000003">
    <property type="entry name" value="CDK5 regulatory subunit-associated protein 1"/>
    <property type="match status" value="1"/>
</dbReference>
<dbReference type="HAMAP" id="MF_01864">
    <property type="entry name" value="tRNA_metthiotr_MiaB"/>
    <property type="match status" value="1"/>
</dbReference>
<dbReference type="CDD" id="cd01335">
    <property type="entry name" value="Radical_SAM"/>
    <property type="match status" value="1"/>
</dbReference>
<dbReference type="FunFam" id="3.80.30.20:FF:000001">
    <property type="entry name" value="tRNA-2-methylthio-N(6)-dimethylallyladenosine synthase 2"/>
    <property type="match status" value="1"/>
</dbReference>
<keyword evidence="3" id="KW-0949">S-adenosyl-L-methionine</keyword>
<proteinExistence type="inferred from homology"/>
<evidence type="ECO:0000256" key="5">
    <source>
        <dbReference type="ARBA" id="ARBA00023004"/>
    </source>
</evidence>
<gene>
    <name evidence="10" type="ORF">UFOPK2806_00355</name>
</gene>
<dbReference type="Gene3D" id="3.40.50.12160">
    <property type="entry name" value="Methylthiotransferase, N-terminal domain"/>
    <property type="match status" value="1"/>
</dbReference>
<name>A0A6J6T2S0_9ZZZZ</name>
<evidence type="ECO:0000256" key="4">
    <source>
        <dbReference type="ARBA" id="ARBA00022723"/>
    </source>
</evidence>
<dbReference type="GO" id="GO:0046872">
    <property type="term" value="F:metal ion binding"/>
    <property type="evidence" value="ECO:0007669"/>
    <property type="project" value="UniProtKB-KW"/>
</dbReference>
<dbReference type="InterPro" id="IPR006638">
    <property type="entry name" value="Elp3/MiaA/NifB-like_rSAM"/>
</dbReference>
<dbReference type="PROSITE" id="PS50926">
    <property type="entry name" value="TRAM"/>
    <property type="match status" value="1"/>
</dbReference>
<keyword evidence="4" id="KW-0479">Metal-binding</keyword>
<dbReference type="PANTHER" id="PTHR43020">
    <property type="entry name" value="CDK5 REGULATORY SUBUNIT-ASSOCIATED PROTEIN 1"/>
    <property type="match status" value="1"/>
</dbReference>
<keyword evidence="2" id="KW-0004">4Fe-4S</keyword>
<organism evidence="10">
    <name type="scientific">freshwater metagenome</name>
    <dbReference type="NCBI Taxonomy" id="449393"/>
    <lineage>
        <taxon>unclassified sequences</taxon>
        <taxon>metagenomes</taxon>
        <taxon>ecological metagenomes</taxon>
    </lineage>
</organism>
<dbReference type="PANTHER" id="PTHR43020:SF2">
    <property type="entry name" value="MITOCHONDRIAL TRNA METHYLTHIOTRANSFERASE CDK5RAP1"/>
    <property type="match status" value="1"/>
</dbReference>
<evidence type="ECO:0000256" key="3">
    <source>
        <dbReference type="ARBA" id="ARBA00022691"/>
    </source>
</evidence>
<dbReference type="AlphaFoldDB" id="A0A6J6T2S0"/>
<protein>
    <submittedName>
        <fullName evidence="10">Unannotated protein</fullName>
    </submittedName>
</protein>
<dbReference type="PROSITE" id="PS01278">
    <property type="entry name" value="MTTASE_RADICAL"/>
    <property type="match status" value="1"/>
</dbReference>
<dbReference type="Gene3D" id="3.80.30.20">
    <property type="entry name" value="tm_1862 like domain"/>
    <property type="match status" value="1"/>
</dbReference>
<comment type="cofactor">
    <cofactor evidence="1">
        <name>[4Fe-4S] cluster</name>
        <dbReference type="ChEBI" id="CHEBI:49883"/>
    </cofactor>
</comment>
<dbReference type="InterPro" id="IPR058240">
    <property type="entry name" value="rSAM_sf"/>
</dbReference>
<dbReference type="GO" id="GO:0005829">
    <property type="term" value="C:cytosol"/>
    <property type="evidence" value="ECO:0007669"/>
    <property type="project" value="TreeGrafter"/>
</dbReference>
<evidence type="ECO:0000259" key="8">
    <source>
        <dbReference type="PROSITE" id="PS51449"/>
    </source>
</evidence>
<dbReference type="PROSITE" id="PS51918">
    <property type="entry name" value="RADICAL_SAM"/>
    <property type="match status" value="1"/>
</dbReference>
<evidence type="ECO:0000259" key="7">
    <source>
        <dbReference type="PROSITE" id="PS50926"/>
    </source>
</evidence>
<evidence type="ECO:0000256" key="2">
    <source>
        <dbReference type="ARBA" id="ARBA00022485"/>
    </source>
</evidence>
<reference evidence="10" key="1">
    <citation type="submission" date="2020-05" db="EMBL/GenBank/DDBJ databases">
        <authorList>
            <person name="Chiriac C."/>
            <person name="Salcher M."/>
            <person name="Ghai R."/>
            <person name="Kavagutti S V."/>
        </authorList>
    </citation>
    <scope>NUCLEOTIDE SEQUENCE</scope>
</reference>
<dbReference type="InterPro" id="IPR038135">
    <property type="entry name" value="Methylthiotransferase_N_sf"/>
</dbReference>
<dbReference type="InterPro" id="IPR023404">
    <property type="entry name" value="rSAM_horseshoe"/>
</dbReference>
<keyword evidence="6" id="KW-0411">Iron-sulfur</keyword>
<dbReference type="InterPro" id="IPR020612">
    <property type="entry name" value="Methylthiotransferase_CS"/>
</dbReference>
<dbReference type="EMBL" id="CAEZYY010000002">
    <property type="protein sequence ID" value="CAB4740669.1"/>
    <property type="molecule type" value="Genomic_DNA"/>
</dbReference>
<dbReference type="InterPro" id="IPR007197">
    <property type="entry name" value="rSAM"/>
</dbReference>
<dbReference type="SFLD" id="SFLDS00029">
    <property type="entry name" value="Radical_SAM"/>
    <property type="match status" value="1"/>
</dbReference>
<dbReference type="SUPFAM" id="SSF102114">
    <property type="entry name" value="Radical SAM enzymes"/>
    <property type="match status" value="1"/>
</dbReference>
<dbReference type="PROSITE" id="PS51449">
    <property type="entry name" value="MTTASE_N"/>
    <property type="match status" value="1"/>
</dbReference>
<evidence type="ECO:0000259" key="9">
    <source>
        <dbReference type="PROSITE" id="PS51918"/>
    </source>
</evidence>
<evidence type="ECO:0000313" key="10">
    <source>
        <dbReference type="EMBL" id="CAB4740669.1"/>
    </source>
</evidence>
<dbReference type="SFLD" id="SFLDG01082">
    <property type="entry name" value="B12-binding_domain_containing"/>
    <property type="match status" value="1"/>
</dbReference>
<feature type="domain" description="MTTase N-terminal" evidence="8">
    <location>
        <begin position="3"/>
        <end position="119"/>
    </location>
</feature>
<dbReference type="NCBIfam" id="TIGR00089">
    <property type="entry name" value="MiaB/RimO family radical SAM methylthiotransferase"/>
    <property type="match status" value="1"/>
</dbReference>
<dbReference type="InterPro" id="IPR005839">
    <property type="entry name" value="Methylthiotransferase"/>
</dbReference>